<keyword evidence="2" id="KW-1185">Reference proteome</keyword>
<sequence length="84" mass="9593">MAFARYFPTVKIDGAENAPCNTSIEQMAAADEMGRGRLSYFDYNWRKIHIQLPTRQSFGEIVHRIQGPAITVFTSAFMVSYKDK</sequence>
<comment type="caution">
    <text evidence="1">The sequence shown here is derived from an EMBL/GenBank/DDBJ whole genome shotgun (WGS) entry which is preliminary data.</text>
</comment>
<gene>
    <name evidence="1" type="ORF">PPOP_1965</name>
</gene>
<accession>M9M5I9</accession>
<evidence type="ECO:0000313" key="2">
    <source>
        <dbReference type="Proteomes" id="UP000029453"/>
    </source>
</evidence>
<organism evidence="1 2">
    <name type="scientific">Paenibacillus popilliae ATCC 14706</name>
    <dbReference type="NCBI Taxonomy" id="1212764"/>
    <lineage>
        <taxon>Bacteria</taxon>
        <taxon>Bacillati</taxon>
        <taxon>Bacillota</taxon>
        <taxon>Bacilli</taxon>
        <taxon>Bacillales</taxon>
        <taxon>Paenibacillaceae</taxon>
        <taxon>Paenibacillus</taxon>
    </lineage>
</organism>
<proteinExistence type="predicted"/>
<dbReference type="AlphaFoldDB" id="M9M5I9"/>
<dbReference type="EMBL" id="BALG01000120">
    <property type="protein sequence ID" value="GAC42608.1"/>
    <property type="molecule type" value="Genomic_DNA"/>
</dbReference>
<protein>
    <submittedName>
        <fullName evidence="1">Uncharacterized protein</fullName>
    </submittedName>
</protein>
<evidence type="ECO:0000313" key="1">
    <source>
        <dbReference type="EMBL" id="GAC42608.1"/>
    </source>
</evidence>
<reference evidence="1 2" key="1">
    <citation type="submission" date="2012-10" db="EMBL/GenBank/DDBJ databases">
        <title>Draft Genome Sequence of Paenibacillus popilliae ATCC 14706T.</title>
        <authorList>
            <person name="Iiyama K."/>
            <person name="Mori K."/>
            <person name="Mon H."/>
            <person name="Chieda Y."/>
            <person name="Lee J.M."/>
            <person name="Kusakabe T."/>
            <person name="Tashiro K."/>
            <person name="Asano S."/>
            <person name="Yasunaga-Aoki C."/>
            <person name="Shimizu S."/>
        </authorList>
    </citation>
    <scope>NUCLEOTIDE SEQUENCE [LARGE SCALE GENOMIC DNA]</scope>
    <source>
        <strain evidence="1 2">ATCC 14706</strain>
    </source>
</reference>
<name>M9M5I9_PAEPP</name>
<dbReference type="Proteomes" id="UP000029453">
    <property type="component" value="Unassembled WGS sequence"/>
</dbReference>